<gene>
    <name evidence="9" type="ORF">SM757_24620</name>
</gene>
<feature type="transmembrane region" description="Helical" evidence="8">
    <location>
        <begin position="130"/>
        <end position="153"/>
    </location>
</feature>
<feature type="transmembrane region" description="Helical" evidence="8">
    <location>
        <begin position="95"/>
        <end position="118"/>
    </location>
</feature>
<feature type="transmembrane region" description="Helical" evidence="8">
    <location>
        <begin position="42"/>
        <end position="62"/>
    </location>
</feature>
<keyword evidence="10" id="KW-1185">Reference proteome</keyword>
<feature type="transmembrane region" description="Helical" evidence="8">
    <location>
        <begin position="7"/>
        <end position="36"/>
    </location>
</feature>
<feature type="transmembrane region" description="Helical" evidence="8">
    <location>
        <begin position="71"/>
        <end position="89"/>
    </location>
</feature>
<comment type="caution">
    <text evidence="9">The sequence shown here is derived from an EMBL/GenBank/DDBJ whole genome shotgun (WGS) entry which is preliminary data.</text>
</comment>
<protein>
    <recommendedName>
        <fullName evidence="8">Probable membrane transporter protein</fullName>
    </recommendedName>
</protein>
<comment type="similarity">
    <text evidence="2 8">Belongs to the 4-toluene sulfonate uptake permease (TSUP) (TC 2.A.102) family.</text>
</comment>
<evidence type="ECO:0000313" key="10">
    <source>
        <dbReference type="Proteomes" id="UP001293718"/>
    </source>
</evidence>
<organism evidence="9 10">
    <name type="scientific">Azohydromonas lata</name>
    <dbReference type="NCBI Taxonomy" id="45677"/>
    <lineage>
        <taxon>Bacteria</taxon>
        <taxon>Pseudomonadati</taxon>
        <taxon>Pseudomonadota</taxon>
        <taxon>Betaproteobacteria</taxon>
        <taxon>Burkholderiales</taxon>
        <taxon>Sphaerotilaceae</taxon>
        <taxon>Azohydromonas</taxon>
    </lineage>
</organism>
<dbReference type="PANTHER" id="PTHR30269">
    <property type="entry name" value="TRANSMEMBRANE PROTEIN YFCA"/>
    <property type="match status" value="1"/>
</dbReference>
<dbReference type="PANTHER" id="PTHR30269:SF37">
    <property type="entry name" value="MEMBRANE TRANSPORTER PROTEIN"/>
    <property type="match status" value="1"/>
</dbReference>
<dbReference type="RefSeq" id="WP_066333201.1">
    <property type="nucleotide sequence ID" value="NZ_JAXOJX010000050.1"/>
</dbReference>
<dbReference type="InterPro" id="IPR002781">
    <property type="entry name" value="TM_pro_TauE-like"/>
</dbReference>
<proteinExistence type="inferred from homology"/>
<dbReference type="EMBL" id="JAXOJX010000050">
    <property type="protein sequence ID" value="MDZ5459768.1"/>
    <property type="molecule type" value="Genomic_DNA"/>
</dbReference>
<accession>A0ABU5ILH9</accession>
<keyword evidence="3" id="KW-0813">Transport</keyword>
<dbReference type="Proteomes" id="UP001293718">
    <property type="component" value="Unassembled WGS sequence"/>
</dbReference>
<evidence type="ECO:0000256" key="6">
    <source>
        <dbReference type="ARBA" id="ARBA00022989"/>
    </source>
</evidence>
<name>A0ABU5ILH9_9BURK</name>
<feature type="transmembrane region" description="Helical" evidence="8">
    <location>
        <begin position="173"/>
        <end position="191"/>
    </location>
</feature>
<keyword evidence="4 8" id="KW-1003">Cell membrane</keyword>
<evidence type="ECO:0000256" key="1">
    <source>
        <dbReference type="ARBA" id="ARBA00004651"/>
    </source>
</evidence>
<dbReference type="InterPro" id="IPR052017">
    <property type="entry name" value="TSUP"/>
</dbReference>
<sequence>MEYPVFVIALGAVLAGFVQGLSGFAFGMVSMSIWAWTVEPRLAAVLAVFGGLTGQVIAAVTVRRGFDGRRLAPFVIGGLLGLPLGLWLLPRLDVALFKALLGTLLVTWCPLMLVGTRLPRIEAGGRLGDGAAGALGGLLGALGGFTGAIPTLWCTLRGFDKDAQRAVIQNFNLGMLAVTFASYVGGGMVTLRMLPMLALVAAAVLVPVLLGARVYVGLSEAAFRRVVMVLLTLAGIALLASALPVLWRR</sequence>
<feature type="transmembrane region" description="Helical" evidence="8">
    <location>
        <begin position="222"/>
        <end position="247"/>
    </location>
</feature>
<evidence type="ECO:0000256" key="3">
    <source>
        <dbReference type="ARBA" id="ARBA00022448"/>
    </source>
</evidence>
<keyword evidence="7 8" id="KW-0472">Membrane</keyword>
<reference evidence="9 10" key="1">
    <citation type="submission" date="2023-11" db="EMBL/GenBank/DDBJ databases">
        <title>Draft genome of Azohydromonas lata strain H1 (DSM1123), a polyhydroxyalkanoate producer.</title>
        <authorList>
            <person name="Traversa D."/>
            <person name="D'Addabbo P."/>
            <person name="Pazzani C."/>
            <person name="Manzari C."/>
            <person name="Chiara M."/>
            <person name="Scrascia M."/>
        </authorList>
    </citation>
    <scope>NUCLEOTIDE SEQUENCE [LARGE SCALE GENOMIC DNA]</scope>
    <source>
        <strain evidence="9 10">H1</strain>
    </source>
</reference>
<feature type="transmembrane region" description="Helical" evidence="8">
    <location>
        <begin position="198"/>
        <end position="216"/>
    </location>
</feature>
<evidence type="ECO:0000256" key="4">
    <source>
        <dbReference type="ARBA" id="ARBA00022475"/>
    </source>
</evidence>
<comment type="subcellular location">
    <subcellularLocation>
        <location evidence="1 8">Cell membrane</location>
        <topology evidence="1 8">Multi-pass membrane protein</topology>
    </subcellularLocation>
</comment>
<keyword evidence="5 8" id="KW-0812">Transmembrane</keyword>
<evidence type="ECO:0000256" key="2">
    <source>
        <dbReference type="ARBA" id="ARBA00009142"/>
    </source>
</evidence>
<evidence type="ECO:0000256" key="7">
    <source>
        <dbReference type="ARBA" id="ARBA00023136"/>
    </source>
</evidence>
<keyword evidence="6 8" id="KW-1133">Transmembrane helix</keyword>
<evidence type="ECO:0000256" key="5">
    <source>
        <dbReference type="ARBA" id="ARBA00022692"/>
    </source>
</evidence>
<evidence type="ECO:0000256" key="8">
    <source>
        <dbReference type="RuleBase" id="RU363041"/>
    </source>
</evidence>
<dbReference type="Pfam" id="PF01925">
    <property type="entry name" value="TauE"/>
    <property type="match status" value="1"/>
</dbReference>
<evidence type="ECO:0000313" key="9">
    <source>
        <dbReference type="EMBL" id="MDZ5459768.1"/>
    </source>
</evidence>